<evidence type="ECO:0008006" key="10">
    <source>
        <dbReference type="Google" id="ProtNLM"/>
    </source>
</evidence>
<reference evidence="8" key="1">
    <citation type="journal article" date="2014" name="Int. J. Syst. Evol. Microbiol.">
        <title>Complete genome sequence of Corynebacterium casei LMG S-19264T (=DSM 44701T), isolated from a smear-ripened cheese.</title>
        <authorList>
            <consortium name="US DOE Joint Genome Institute (JGI-PGF)"/>
            <person name="Walter F."/>
            <person name="Albersmeier A."/>
            <person name="Kalinowski J."/>
            <person name="Ruckert C."/>
        </authorList>
    </citation>
    <scope>NUCLEOTIDE SEQUENCE</scope>
    <source>
        <strain evidence="8">CGMCC 1.15290</strain>
    </source>
</reference>
<gene>
    <name evidence="8" type="ORF">GCM10011379_17460</name>
</gene>
<sequence length="461" mass="51488">MKHSHLLYIGLAFTLCTASCRKYVEITQEGQRVLELTQDYDGLLNNTNVMLSTYSYLTYSSDDGGMDDANWQNNLVAGTPNANAYTWGEKIITDGTNAEDNDWLAMYRAVYYSNQVITNVMNSKGGTDADKLRIRASALVHRAFYYHTLVNIYASQYDSATAATAPGLPLRLDDLIDGDLTRVSVQTVYNQILADLNAAVNTAELPDVARYTYQASKASAYAMLARTYLNMRNFTAAREAAAKALQLQGTLLNLNNYTSVLTGYPQRHADPEVILLKTASTAYAYPLSNSLKQVFADSATDLRYIVLTRPSTFVNSWANYYTRVFFKTSIANNGYMSGPTVPEMMLIQAECEARAGNTSAAVTVLNNLRKQRYTTAGYTDVTAGNGSEALQLVLRERRKELMNTGIRWFDQRRLQKDGFISTVTRTFKGATYTLAPGSNRYTFPIADKYIYLNPEIQQNPR</sequence>
<dbReference type="AlphaFoldDB" id="A0A917IUK2"/>
<dbReference type="InterPro" id="IPR011990">
    <property type="entry name" value="TPR-like_helical_dom_sf"/>
</dbReference>
<evidence type="ECO:0000259" key="7">
    <source>
        <dbReference type="Pfam" id="PF14322"/>
    </source>
</evidence>
<dbReference type="Gene3D" id="1.25.40.390">
    <property type="match status" value="1"/>
</dbReference>
<feature type="domain" description="RagB/SusD" evidence="6">
    <location>
        <begin position="315"/>
        <end position="460"/>
    </location>
</feature>
<name>A0A917IUK2_9BACT</name>
<dbReference type="Proteomes" id="UP000627292">
    <property type="component" value="Unassembled WGS sequence"/>
</dbReference>
<evidence type="ECO:0000313" key="8">
    <source>
        <dbReference type="EMBL" id="GGH64903.1"/>
    </source>
</evidence>
<keyword evidence="3" id="KW-0732">Signal</keyword>
<dbReference type="EMBL" id="BMIB01000002">
    <property type="protein sequence ID" value="GGH64903.1"/>
    <property type="molecule type" value="Genomic_DNA"/>
</dbReference>
<comment type="subcellular location">
    <subcellularLocation>
        <location evidence="1">Cell outer membrane</location>
    </subcellularLocation>
</comment>
<keyword evidence="9" id="KW-1185">Reference proteome</keyword>
<dbReference type="InterPro" id="IPR033985">
    <property type="entry name" value="SusD-like_N"/>
</dbReference>
<dbReference type="RefSeq" id="WP_188951643.1">
    <property type="nucleotide sequence ID" value="NZ_BMIB01000002.1"/>
</dbReference>
<dbReference type="GO" id="GO:0009279">
    <property type="term" value="C:cell outer membrane"/>
    <property type="evidence" value="ECO:0007669"/>
    <property type="project" value="UniProtKB-SubCell"/>
</dbReference>
<dbReference type="SUPFAM" id="SSF48452">
    <property type="entry name" value="TPR-like"/>
    <property type="match status" value="1"/>
</dbReference>
<feature type="domain" description="SusD-like N-terminal" evidence="7">
    <location>
        <begin position="78"/>
        <end position="229"/>
    </location>
</feature>
<dbReference type="Pfam" id="PF07980">
    <property type="entry name" value="SusD_RagB"/>
    <property type="match status" value="1"/>
</dbReference>
<comment type="caution">
    <text evidence="8">The sequence shown here is derived from an EMBL/GenBank/DDBJ whole genome shotgun (WGS) entry which is preliminary data.</text>
</comment>
<proteinExistence type="inferred from homology"/>
<evidence type="ECO:0000256" key="1">
    <source>
        <dbReference type="ARBA" id="ARBA00004442"/>
    </source>
</evidence>
<keyword evidence="5" id="KW-0998">Cell outer membrane</keyword>
<reference evidence="8" key="2">
    <citation type="submission" date="2020-09" db="EMBL/GenBank/DDBJ databases">
        <authorList>
            <person name="Sun Q."/>
            <person name="Zhou Y."/>
        </authorList>
    </citation>
    <scope>NUCLEOTIDE SEQUENCE</scope>
    <source>
        <strain evidence="8">CGMCC 1.15290</strain>
    </source>
</reference>
<protein>
    <recommendedName>
        <fullName evidence="10">RagB/SusD family nutrient uptake outer membrane protein</fullName>
    </recommendedName>
</protein>
<dbReference type="InterPro" id="IPR012944">
    <property type="entry name" value="SusD_RagB_dom"/>
</dbReference>
<keyword evidence="4" id="KW-0472">Membrane</keyword>
<evidence type="ECO:0000259" key="6">
    <source>
        <dbReference type="Pfam" id="PF07980"/>
    </source>
</evidence>
<evidence type="ECO:0000313" key="9">
    <source>
        <dbReference type="Proteomes" id="UP000627292"/>
    </source>
</evidence>
<organism evidence="8 9">
    <name type="scientific">Filimonas zeae</name>
    <dbReference type="NCBI Taxonomy" id="1737353"/>
    <lineage>
        <taxon>Bacteria</taxon>
        <taxon>Pseudomonadati</taxon>
        <taxon>Bacteroidota</taxon>
        <taxon>Chitinophagia</taxon>
        <taxon>Chitinophagales</taxon>
        <taxon>Chitinophagaceae</taxon>
        <taxon>Filimonas</taxon>
    </lineage>
</organism>
<evidence type="ECO:0000256" key="5">
    <source>
        <dbReference type="ARBA" id="ARBA00023237"/>
    </source>
</evidence>
<evidence type="ECO:0000256" key="3">
    <source>
        <dbReference type="ARBA" id="ARBA00022729"/>
    </source>
</evidence>
<comment type="similarity">
    <text evidence="2">Belongs to the SusD family.</text>
</comment>
<evidence type="ECO:0000256" key="4">
    <source>
        <dbReference type="ARBA" id="ARBA00023136"/>
    </source>
</evidence>
<accession>A0A917IUK2</accession>
<evidence type="ECO:0000256" key="2">
    <source>
        <dbReference type="ARBA" id="ARBA00006275"/>
    </source>
</evidence>
<dbReference type="Pfam" id="PF14322">
    <property type="entry name" value="SusD-like_3"/>
    <property type="match status" value="1"/>
</dbReference>